<evidence type="ECO:0000256" key="8">
    <source>
        <dbReference type="SAM" id="Phobius"/>
    </source>
</evidence>
<comment type="pathway">
    <text evidence="2">Glycolipid biosynthesis; glycosylphosphatidylinositol-anchor biosynthesis.</text>
</comment>
<keyword evidence="4 8" id="KW-0812">Transmembrane</keyword>
<feature type="transmembrane region" description="Helical" evidence="8">
    <location>
        <begin position="129"/>
        <end position="155"/>
    </location>
</feature>
<keyword evidence="5" id="KW-0256">Endoplasmic reticulum</keyword>
<evidence type="ECO:0000256" key="7">
    <source>
        <dbReference type="ARBA" id="ARBA00023136"/>
    </source>
</evidence>
<dbReference type="AlphaFoldDB" id="A0A1M8A5G1"/>
<dbReference type="VEuPathDB" id="FungiDB:MSYG_2054"/>
<dbReference type="OMA" id="ARFESHE"/>
<keyword evidence="3" id="KW-0337">GPI-anchor biosynthesis</keyword>
<dbReference type="UniPathway" id="UPA00196"/>
<dbReference type="STRING" id="1230383.A0A1M8A5G1"/>
<keyword evidence="6 8" id="KW-1133">Transmembrane helix</keyword>
<evidence type="ECO:0000256" key="5">
    <source>
        <dbReference type="ARBA" id="ARBA00022824"/>
    </source>
</evidence>
<dbReference type="InterPro" id="IPR009580">
    <property type="entry name" value="GPI_biosynthesis_protein_Pig-F"/>
</dbReference>
<evidence type="ECO:0000313" key="9">
    <source>
        <dbReference type="EMBL" id="SHO77712.1"/>
    </source>
</evidence>
<evidence type="ECO:0000256" key="1">
    <source>
        <dbReference type="ARBA" id="ARBA00004477"/>
    </source>
</evidence>
<feature type="transmembrane region" description="Helical" evidence="8">
    <location>
        <begin position="167"/>
        <end position="185"/>
    </location>
</feature>
<organism evidence="9 10">
    <name type="scientific">Malassezia sympodialis (strain ATCC 42132)</name>
    <name type="common">Atopic eczema-associated yeast</name>
    <dbReference type="NCBI Taxonomy" id="1230383"/>
    <lineage>
        <taxon>Eukaryota</taxon>
        <taxon>Fungi</taxon>
        <taxon>Dikarya</taxon>
        <taxon>Basidiomycota</taxon>
        <taxon>Ustilaginomycotina</taxon>
        <taxon>Malasseziomycetes</taxon>
        <taxon>Malasseziales</taxon>
        <taxon>Malasseziaceae</taxon>
        <taxon>Malassezia</taxon>
    </lineage>
</organism>
<proteinExistence type="predicted"/>
<feature type="transmembrane region" description="Helical" evidence="8">
    <location>
        <begin position="243"/>
        <end position="268"/>
    </location>
</feature>
<keyword evidence="10" id="KW-1185">Reference proteome</keyword>
<protein>
    <submittedName>
        <fullName evidence="9">Uncharacterized protein</fullName>
    </submittedName>
</protein>
<reference evidence="10" key="1">
    <citation type="journal article" date="2017" name="Nucleic Acids Res.">
        <title>Proteogenomics produces comprehensive and highly accurate protein-coding gene annotation in a complete genome assembly of Malassezia sympodialis.</title>
        <authorList>
            <person name="Zhu Y."/>
            <person name="Engstroem P.G."/>
            <person name="Tellgren-Roth C."/>
            <person name="Baudo C.D."/>
            <person name="Kennell J.C."/>
            <person name="Sun S."/>
            <person name="Billmyre R.B."/>
            <person name="Schroeder M.S."/>
            <person name="Andersson A."/>
            <person name="Holm T."/>
            <person name="Sigurgeirsson B."/>
            <person name="Wu G."/>
            <person name="Sankaranarayanan S.R."/>
            <person name="Siddharthan R."/>
            <person name="Sanyal K."/>
            <person name="Lundeberg J."/>
            <person name="Nystedt B."/>
            <person name="Boekhout T."/>
            <person name="Dawson T.L. Jr."/>
            <person name="Heitman J."/>
            <person name="Scheynius A."/>
            <person name="Lehtioe J."/>
        </authorList>
    </citation>
    <scope>NUCLEOTIDE SEQUENCE [LARGE SCALE GENOMIC DNA]</scope>
    <source>
        <strain evidence="10">ATCC 42132</strain>
    </source>
</reference>
<accession>A0A1M8A5G1</accession>
<feature type="transmembrane region" description="Helical" evidence="8">
    <location>
        <begin position="18"/>
        <end position="38"/>
    </location>
</feature>
<evidence type="ECO:0000256" key="6">
    <source>
        <dbReference type="ARBA" id="ARBA00022989"/>
    </source>
</evidence>
<dbReference type="GO" id="GO:0006506">
    <property type="term" value="P:GPI anchor biosynthetic process"/>
    <property type="evidence" value="ECO:0007669"/>
    <property type="project" value="UniProtKB-UniPathway"/>
</dbReference>
<gene>
    <name evidence="9" type="ORF">MSYG_2054</name>
</gene>
<sequence>MRPAPTARDAGQWPVRHMVQLVLLVLVLQPVVLLLLFVDVAPASDSAPASWVHTALVHLTRLVRAGSSDARAGGAARAWSVTLALKGAVMMQAWYCTRMHAWYTMAEGYERREPPSELRKRQRTASQQIEALALSALALPLLWLLALAVVVLVGAPVNAQPVGTLTLAAYLALLGLWPLTHVLGTPPSAQWLRILSAPSTILPRELIVLLPCVGAWLGALLGALPQALDWGRAWQAWPVPSVYGAACGVVLGHLAALGASVVLVARAVRRPPTRSSM</sequence>
<name>A0A1M8A5G1_MALS4</name>
<evidence type="ECO:0000256" key="3">
    <source>
        <dbReference type="ARBA" id="ARBA00022502"/>
    </source>
</evidence>
<dbReference type="GO" id="GO:0005789">
    <property type="term" value="C:endoplasmic reticulum membrane"/>
    <property type="evidence" value="ECO:0007669"/>
    <property type="project" value="UniProtKB-SubCell"/>
</dbReference>
<evidence type="ECO:0000256" key="4">
    <source>
        <dbReference type="ARBA" id="ARBA00022692"/>
    </source>
</evidence>
<dbReference type="OrthoDB" id="17366at2759"/>
<evidence type="ECO:0000256" key="2">
    <source>
        <dbReference type="ARBA" id="ARBA00004687"/>
    </source>
</evidence>
<dbReference type="Proteomes" id="UP000186303">
    <property type="component" value="Chromosome 3"/>
</dbReference>
<evidence type="ECO:0000313" key="10">
    <source>
        <dbReference type="Proteomes" id="UP000186303"/>
    </source>
</evidence>
<feature type="transmembrane region" description="Helical" evidence="8">
    <location>
        <begin position="206"/>
        <end position="223"/>
    </location>
</feature>
<keyword evidence="7 8" id="KW-0472">Membrane</keyword>
<dbReference type="EMBL" id="LT671823">
    <property type="protein sequence ID" value="SHO77712.1"/>
    <property type="molecule type" value="Genomic_DNA"/>
</dbReference>
<comment type="subcellular location">
    <subcellularLocation>
        <location evidence="1">Endoplasmic reticulum membrane</location>
        <topology evidence="1">Multi-pass membrane protein</topology>
    </subcellularLocation>
</comment>
<dbReference type="Pfam" id="PF06699">
    <property type="entry name" value="PIG-F"/>
    <property type="match status" value="1"/>
</dbReference>